<evidence type="ECO:0000313" key="2">
    <source>
        <dbReference type="Proteomes" id="UP000249915"/>
    </source>
</evidence>
<name>A0A2V4AJK9_9PSEU</name>
<sequence length="86" mass="9666">MPYWDWGHGYAGGGWLGGLLMLISMVLLWGGVITVVVLLLRRFATPAQGGGHRDTPPDAQRILDERFARGEIDEDEYQRRSAALRR</sequence>
<organism evidence="1 2">
    <name type="scientific">Prauserella muralis</name>
    <dbReference type="NCBI Taxonomy" id="588067"/>
    <lineage>
        <taxon>Bacteria</taxon>
        <taxon>Bacillati</taxon>
        <taxon>Actinomycetota</taxon>
        <taxon>Actinomycetes</taxon>
        <taxon>Pseudonocardiales</taxon>
        <taxon>Pseudonocardiaceae</taxon>
        <taxon>Prauserella</taxon>
    </lineage>
</organism>
<keyword evidence="2" id="KW-1185">Reference proteome</keyword>
<accession>A0A2V4AJK9</accession>
<evidence type="ECO:0000313" key="1">
    <source>
        <dbReference type="EMBL" id="PXY19023.1"/>
    </source>
</evidence>
<dbReference type="InterPro" id="IPR018649">
    <property type="entry name" value="SHOCT"/>
</dbReference>
<comment type="caution">
    <text evidence="1">The sequence shown here is derived from an EMBL/GenBank/DDBJ whole genome shotgun (WGS) entry which is preliminary data.</text>
</comment>
<proteinExistence type="predicted"/>
<dbReference type="RefSeq" id="WP_112284950.1">
    <property type="nucleotide sequence ID" value="NZ_MASW01000007.1"/>
</dbReference>
<dbReference type="EMBL" id="MASW01000007">
    <property type="protein sequence ID" value="PXY19023.1"/>
    <property type="molecule type" value="Genomic_DNA"/>
</dbReference>
<dbReference type="AlphaFoldDB" id="A0A2V4AJK9"/>
<dbReference type="OrthoDB" id="3748887at2"/>
<dbReference type="Pfam" id="PF09851">
    <property type="entry name" value="SHOCT"/>
    <property type="match status" value="1"/>
</dbReference>
<dbReference type="Proteomes" id="UP000249915">
    <property type="component" value="Unassembled WGS sequence"/>
</dbReference>
<gene>
    <name evidence="1" type="ORF">BAY60_29845</name>
</gene>
<reference evidence="1 2" key="1">
    <citation type="submission" date="2016-07" db="EMBL/GenBank/DDBJ databases">
        <title>Draft genome sequence of Prauserella muralis DSM 45305, isolated from a mould-covered wall in an indoor environment.</title>
        <authorList>
            <person name="Ruckert C."/>
            <person name="Albersmeier A."/>
            <person name="Jiang C.-L."/>
            <person name="Jiang Y."/>
            <person name="Kalinowski J."/>
            <person name="Schneider O."/>
            <person name="Winkler A."/>
            <person name="Zotchev S.B."/>
        </authorList>
    </citation>
    <scope>NUCLEOTIDE SEQUENCE [LARGE SCALE GENOMIC DNA]</scope>
    <source>
        <strain evidence="1 2">DSM 45305</strain>
    </source>
</reference>
<protein>
    <submittedName>
        <fullName evidence="1">Uncharacterized protein</fullName>
    </submittedName>
</protein>